<dbReference type="InterPro" id="IPR015360">
    <property type="entry name" value="XPC-bd"/>
</dbReference>
<evidence type="ECO:0000256" key="1">
    <source>
        <dbReference type="ARBA" id="ARBA00022737"/>
    </source>
</evidence>
<dbReference type="Pfam" id="PF00240">
    <property type="entry name" value="ubiquitin"/>
    <property type="match status" value="1"/>
</dbReference>
<dbReference type="FunFam" id="3.10.20.90:FF:000254">
    <property type="entry name" value="UV excision repair protein Rad23"/>
    <property type="match status" value="1"/>
</dbReference>
<dbReference type="GO" id="GO:0003684">
    <property type="term" value="F:damaged DNA binding"/>
    <property type="evidence" value="ECO:0007669"/>
    <property type="project" value="UniProtKB-UniRule"/>
</dbReference>
<dbReference type="GO" id="GO:0005829">
    <property type="term" value="C:cytosol"/>
    <property type="evidence" value="ECO:0007669"/>
    <property type="project" value="TreeGrafter"/>
</dbReference>
<evidence type="ECO:0000259" key="8">
    <source>
        <dbReference type="PROSITE" id="PS50053"/>
    </source>
</evidence>
<protein>
    <recommendedName>
        <fullName evidence="5">UV excision repair protein RAD23</fullName>
    </recommendedName>
</protein>
<feature type="compositionally biased region" description="Low complexity" evidence="6">
    <location>
        <begin position="138"/>
        <end position="158"/>
    </location>
</feature>
<reference evidence="9" key="1">
    <citation type="submission" date="2021-01" db="EMBL/GenBank/DDBJ databases">
        <authorList>
            <person name="Kaushik A."/>
        </authorList>
    </citation>
    <scope>NUCLEOTIDE SEQUENCE</scope>
    <source>
        <strain evidence="9">AG4-R118</strain>
    </source>
</reference>
<dbReference type="Pfam" id="PF00627">
    <property type="entry name" value="UBA"/>
    <property type="match status" value="2"/>
</dbReference>
<evidence type="ECO:0000313" key="9">
    <source>
        <dbReference type="EMBL" id="CAE6419454.1"/>
    </source>
</evidence>
<dbReference type="InterPro" id="IPR009060">
    <property type="entry name" value="UBA-like_sf"/>
</dbReference>
<dbReference type="GO" id="GO:0005654">
    <property type="term" value="C:nucleoplasm"/>
    <property type="evidence" value="ECO:0007669"/>
    <property type="project" value="TreeGrafter"/>
</dbReference>
<dbReference type="InterPro" id="IPR006636">
    <property type="entry name" value="STI1_HS-bd"/>
</dbReference>
<dbReference type="GO" id="GO:0031593">
    <property type="term" value="F:polyubiquitin modification-dependent protein binding"/>
    <property type="evidence" value="ECO:0007669"/>
    <property type="project" value="UniProtKB-UniRule"/>
</dbReference>
<dbReference type="Pfam" id="PF09280">
    <property type="entry name" value="XPC-binding"/>
    <property type="match status" value="1"/>
</dbReference>
<evidence type="ECO:0000256" key="6">
    <source>
        <dbReference type="SAM" id="MobiDB-lite"/>
    </source>
</evidence>
<dbReference type="EMBL" id="CAJMWX010000535">
    <property type="protein sequence ID" value="CAE6419454.1"/>
    <property type="molecule type" value="Genomic_DNA"/>
</dbReference>
<feature type="domain" description="UBA" evidence="7">
    <location>
        <begin position="170"/>
        <end position="210"/>
    </location>
</feature>
<dbReference type="NCBIfam" id="TIGR00601">
    <property type="entry name" value="rad23"/>
    <property type="match status" value="1"/>
</dbReference>
<sequence length="426" mass="43047">MTALTNLARTRTSPPSPATMKITFKTLQQKQFQVDAEPSDTILQLKQKVHESQGHPVEQQKLIYSGKILSDDKTVESLGFKEKDFLVVMVSKPKATPAASTSAAPAAAPVPSAPAASTPAPAPAAPAPAAPAEDVTMASATETSAPAASTPAPAAQPAAFGDTSSFVAGGALQSAIENMMSMGFEREQIMRALKASFNNPDRAVDYLLNGIPEHLLAETAPPAAGGAPPAPTAANPAPGAPGAPATTTPAAAAPAARSTTTPAAGGGPLNLFAQAAAQAGGNAPTGAGGDPAAGGAGGINPAALENLQNSPAFQNTLGAIRENPALLQPLIQQLAQSNPQIAQQLAANPELLYQILGGLGGDDDDGEGEGGLPPGAHVINITQEEAEAIGRLEALGFPRQLAIEAYFTCDKNEELAANYLFENGFN</sequence>
<evidence type="ECO:0000313" key="10">
    <source>
        <dbReference type="Proteomes" id="UP000663888"/>
    </source>
</evidence>
<comment type="function">
    <text evidence="5">Multiubiquitin chain receptor involved in modulation of proteasomal degradation. Involved in nucleotide excision repair.</text>
</comment>
<dbReference type="CDD" id="cd01805">
    <property type="entry name" value="Ubl_Rad23"/>
    <property type="match status" value="1"/>
</dbReference>
<dbReference type="SMART" id="SM00727">
    <property type="entry name" value="STI1"/>
    <property type="match status" value="1"/>
</dbReference>
<keyword evidence="1" id="KW-0677">Repeat</keyword>
<dbReference type="SUPFAM" id="SSF54236">
    <property type="entry name" value="Ubiquitin-like"/>
    <property type="match status" value="1"/>
</dbReference>
<dbReference type="SMART" id="SM00213">
    <property type="entry name" value="UBQ"/>
    <property type="match status" value="1"/>
</dbReference>
<dbReference type="GO" id="GO:0070628">
    <property type="term" value="F:proteasome binding"/>
    <property type="evidence" value="ECO:0007669"/>
    <property type="project" value="TreeGrafter"/>
</dbReference>
<evidence type="ECO:0000259" key="7">
    <source>
        <dbReference type="PROSITE" id="PS50030"/>
    </source>
</evidence>
<feature type="compositionally biased region" description="Low complexity" evidence="6">
    <location>
        <begin position="219"/>
        <end position="263"/>
    </location>
</feature>
<dbReference type="FunFam" id="1.10.8.10:FF:000003">
    <property type="entry name" value="UV excision repair protein RAD23 homolog"/>
    <property type="match status" value="1"/>
</dbReference>
<evidence type="ECO:0000256" key="3">
    <source>
        <dbReference type="ARBA" id="ARBA00023204"/>
    </source>
</evidence>
<comment type="similarity">
    <text evidence="5">Belongs to the RAD23 family.</text>
</comment>
<dbReference type="PRINTS" id="PR01839">
    <property type="entry name" value="RAD23PROTEIN"/>
</dbReference>
<comment type="caution">
    <text evidence="9">The sequence shown here is derived from an EMBL/GenBank/DDBJ whole genome shotgun (WGS) entry which is preliminary data.</text>
</comment>
<dbReference type="Gene3D" id="1.10.8.10">
    <property type="entry name" value="DNA helicase RuvA subunit, C-terminal domain"/>
    <property type="match status" value="2"/>
</dbReference>
<keyword evidence="5" id="KW-0963">Cytoplasm</keyword>
<comment type="subcellular location">
    <subcellularLocation>
        <location evidence="5">Nucleus</location>
    </subcellularLocation>
    <subcellularLocation>
        <location evidence="5">Cytoplasm</location>
    </subcellularLocation>
</comment>
<dbReference type="PROSITE" id="PS50053">
    <property type="entry name" value="UBIQUITIN_2"/>
    <property type="match status" value="1"/>
</dbReference>
<dbReference type="SUPFAM" id="SSF101238">
    <property type="entry name" value="XPC-binding domain"/>
    <property type="match status" value="1"/>
</dbReference>
<dbReference type="PANTHER" id="PTHR10621">
    <property type="entry name" value="UV EXCISION REPAIR PROTEIN RAD23"/>
    <property type="match status" value="1"/>
</dbReference>
<dbReference type="InterPro" id="IPR036353">
    <property type="entry name" value="XPC-bd_sf"/>
</dbReference>
<feature type="compositionally biased region" description="Low complexity" evidence="6">
    <location>
        <begin position="102"/>
        <end position="119"/>
    </location>
</feature>
<feature type="domain" description="Ubiquitin-like" evidence="8">
    <location>
        <begin position="20"/>
        <end position="95"/>
    </location>
</feature>
<dbReference type="GO" id="GO:0006289">
    <property type="term" value="P:nucleotide-excision repair"/>
    <property type="evidence" value="ECO:0007669"/>
    <property type="project" value="UniProtKB-UniRule"/>
</dbReference>
<keyword evidence="4 5" id="KW-0539">Nucleus</keyword>
<feature type="domain" description="UBA" evidence="7">
    <location>
        <begin position="383"/>
        <end position="423"/>
    </location>
</feature>
<feature type="compositionally biased region" description="Pro residues" evidence="6">
    <location>
        <begin position="120"/>
        <end position="129"/>
    </location>
</feature>
<keyword evidence="3 5" id="KW-0234">DNA repair</keyword>
<dbReference type="CDD" id="cd14281">
    <property type="entry name" value="UBA2_Rad23_like"/>
    <property type="match status" value="1"/>
</dbReference>
<dbReference type="InterPro" id="IPR004806">
    <property type="entry name" value="Rad23"/>
</dbReference>
<dbReference type="Gene3D" id="3.10.20.90">
    <property type="entry name" value="Phosphatidylinositol 3-kinase Catalytic Subunit, Chain A, domain 1"/>
    <property type="match status" value="1"/>
</dbReference>
<dbReference type="GO" id="GO:0043130">
    <property type="term" value="F:ubiquitin binding"/>
    <property type="evidence" value="ECO:0007669"/>
    <property type="project" value="UniProtKB-UniRule"/>
</dbReference>
<gene>
    <name evidence="9" type="ORF">RDB_LOCUS21307</name>
</gene>
<accession>A0A8H3AFR8</accession>
<feature type="region of interest" description="Disordered" evidence="6">
    <location>
        <begin position="102"/>
        <end position="158"/>
    </location>
</feature>
<dbReference type="PROSITE" id="PS50030">
    <property type="entry name" value="UBA"/>
    <property type="match status" value="2"/>
</dbReference>
<dbReference type="FunFam" id="1.10.8.10:FF:000002">
    <property type="entry name" value="UV excision repair protein RAD23 homolog"/>
    <property type="match status" value="1"/>
</dbReference>
<feature type="region of interest" description="Disordered" evidence="6">
    <location>
        <begin position="219"/>
        <end position="267"/>
    </location>
</feature>
<name>A0A8H3AFR8_9AGAM</name>
<dbReference type="PANTHER" id="PTHR10621:SF0">
    <property type="entry name" value="UV EXCISION REPAIR PROTEIN RAD23"/>
    <property type="match status" value="1"/>
</dbReference>
<dbReference type="GO" id="GO:0043161">
    <property type="term" value="P:proteasome-mediated ubiquitin-dependent protein catabolic process"/>
    <property type="evidence" value="ECO:0007669"/>
    <property type="project" value="UniProtKB-UniRule"/>
</dbReference>
<dbReference type="Gene3D" id="1.10.10.540">
    <property type="entry name" value="XPC-binding domain"/>
    <property type="match status" value="1"/>
</dbReference>
<dbReference type="SMART" id="SM00165">
    <property type="entry name" value="UBA"/>
    <property type="match status" value="2"/>
</dbReference>
<proteinExistence type="inferred from homology"/>
<dbReference type="SUPFAM" id="SSF46934">
    <property type="entry name" value="UBA-like"/>
    <property type="match status" value="2"/>
</dbReference>
<dbReference type="Proteomes" id="UP000663888">
    <property type="component" value="Unassembled WGS sequence"/>
</dbReference>
<evidence type="ECO:0000256" key="5">
    <source>
        <dbReference type="RuleBase" id="RU367049"/>
    </source>
</evidence>
<dbReference type="InterPro" id="IPR029071">
    <property type="entry name" value="Ubiquitin-like_domsf"/>
</dbReference>
<dbReference type="AlphaFoldDB" id="A0A8H3AFR8"/>
<evidence type="ECO:0000256" key="2">
    <source>
        <dbReference type="ARBA" id="ARBA00022763"/>
    </source>
</evidence>
<dbReference type="InterPro" id="IPR000626">
    <property type="entry name" value="Ubiquitin-like_dom"/>
</dbReference>
<keyword evidence="2 5" id="KW-0227">DNA damage</keyword>
<organism evidence="9 10">
    <name type="scientific">Rhizoctonia solani</name>
    <dbReference type="NCBI Taxonomy" id="456999"/>
    <lineage>
        <taxon>Eukaryota</taxon>
        <taxon>Fungi</taxon>
        <taxon>Dikarya</taxon>
        <taxon>Basidiomycota</taxon>
        <taxon>Agaricomycotina</taxon>
        <taxon>Agaricomycetes</taxon>
        <taxon>Cantharellales</taxon>
        <taxon>Ceratobasidiaceae</taxon>
        <taxon>Rhizoctonia</taxon>
    </lineage>
</organism>
<evidence type="ECO:0000256" key="4">
    <source>
        <dbReference type="ARBA" id="ARBA00023242"/>
    </source>
</evidence>
<dbReference type="CDD" id="cd14280">
    <property type="entry name" value="UBA1_Rad23_like"/>
    <property type="match status" value="1"/>
</dbReference>
<dbReference type="InterPro" id="IPR015940">
    <property type="entry name" value="UBA"/>
</dbReference>